<evidence type="ECO:0000313" key="4">
    <source>
        <dbReference type="EMBL" id="MBP1989841.1"/>
    </source>
</evidence>
<organism evidence="4 5">
    <name type="scientific">Paenibacillus eucommiae</name>
    <dbReference type="NCBI Taxonomy" id="1355755"/>
    <lineage>
        <taxon>Bacteria</taxon>
        <taxon>Bacillati</taxon>
        <taxon>Bacillota</taxon>
        <taxon>Bacilli</taxon>
        <taxon>Bacillales</taxon>
        <taxon>Paenibacillaceae</taxon>
        <taxon>Paenibacillus</taxon>
    </lineage>
</organism>
<dbReference type="PANTHER" id="PTHR22550">
    <property type="entry name" value="SPORE GERMINATION PROTEIN"/>
    <property type="match status" value="1"/>
</dbReference>
<protein>
    <submittedName>
        <fullName evidence="4">Spore germination protein KA</fullName>
    </submittedName>
</protein>
<keyword evidence="2 3" id="KW-0472">Membrane</keyword>
<dbReference type="EMBL" id="JAGGLB010000003">
    <property type="protein sequence ID" value="MBP1989841.1"/>
    <property type="molecule type" value="Genomic_DNA"/>
</dbReference>
<feature type="transmembrane region" description="Helical" evidence="3">
    <location>
        <begin position="401"/>
        <end position="421"/>
    </location>
</feature>
<evidence type="ECO:0000313" key="5">
    <source>
        <dbReference type="Proteomes" id="UP001519287"/>
    </source>
</evidence>
<reference evidence="4 5" key="1">
    <citation type="submission" date="2021-03" db="EMBL/GenBank/DDBJ databases">
        <title>Genomic Encyclopedia of Type Strains, Phase IV (KMG-IV): sequencing the most valuable type-strain genomes for metagenomic binning, comparative biology and taxonomic classification.</title>
        <authorList>
            <person name="Goeker M."/>
        </authorList>
    </citation>
    <scope>NUCLEOTIDE SEQUENCE [LARGE SCALE GENOMIC DNA]</scope>
    <source>
        <strain evidence="4 5">DSM 26048</strain>
    </source>
</reference>
<keyword evidence="3" id="KW-1133">Transmembrane helix</keyword>
<dbReference type="Proteomes" id="UP001519287">
    <property type="component" value="Unassembled WGS sequence"/>
</dbReference>
<feature type="transmembrane region" description="Helical" evidence="3">
    <location>
        <begin position="433"/>
        <end position="455"/>
    </location>
</feature>
<dbReference type="RefSeq" id="WP_209970632.1">
    <property type="nucleotide sequence ID" value="NZ_JAGGLB010000003.1"/>
</dbReference>
<comment type="similarity">
    <text evidence="1">Belongs to the GerABKA family.</text>
</comment>
<dbReference type="PANTHER" id="PTHR22550:SF5">
    <property type="entry name" value="LEUCINE ZIPPER PROTEIN 4"/>
    <property type="match status" value="1"/>
</dbReference>
<dbReference type="InterPro" id="IPR004995">
    <property type="entry name" value="Spore_Ger"/>
</dbReference>
<evidence type="ECO:0000256" key="2">
    <source>
        <dbReference type="ARBA" id="ARBA00023136"/>
    </source>
</evidence>
<dbReference type="InterPro" id="IPR050768">
    <property type="entry name" value="UPF0353/GerABKA_families"/>
</dbReference>
<name>A0ABS4IQJ7_9BACL</name>
<feature type="transmembrane region" description="Helical" evidence="3">
    <location>
        <begin position="305"/>
        <end position="327"/>
    </location>
</feature>
<comment type="caution">
    <text evidence="4">The sequence shown here is derived from an EMBL/GenBank/DDBJ whole genome shotgun (WGS) entry which is preliminary data.</text>
</comment>
<gene>
    <name evidence="4" type="ORF">J2Z66_001439</name>
</gene>
<sequence>MGLQLFKRKRPNLDNVVQNPCQDLKVSAELQNNIHQLQNILGDSMDVKIIHFLETPVPFVLCYIEGLVNKQQLDLSIIEPIRRWQNENQGCEPIELIHQIEVSATVKPCLHFDEIITPILKGQLAIFVGGLIQAYILPLEAWTTRSVEEPESQTMVRGPREGFIETLQTNTSLLRRRLSDPSLRFKSFQVGNITKTTILVAYMENHVDQEVLQEVIKRVTTINTDKIFESGMLEELIDENGYTPFPTFQSSERPDVAASALTDGNVVIMLEGTPFVLITPVTFVSFFQAAEDYYHHYDLSTSIRLIRVLSFVISISLPAGFIAVTTFHPELIPTSLLISLAAQREGVPFTAFLEAFTMEIIFEILREAGIRMPRPIGSAVSIVGAIVIGQAAVSAGLVSPAIVIIVSLTAISSFVSPYYAFSGATRLLRFLNMIFASTFGIFGIIFFMFGLFIHLCSLTSMGKPYFTSPFQGGKHKDGILRFPLWWTQTRLFKKRLQKS</sequence>
<proteinExistence type="inferred from homology"/>
<dbReference type="Pfam" id="PF03323">
    <property type="entry name" value="GerA"/>
    <property type="match status" value="1"/>
</dbReference>
<keyword evidence="5" id="KW-1185">Reference proteome</keyword>
<keyword evidence="3" id="KW-0812">Transmembrane</keyword>
<evidence type="ECO:0000256" key="3">
    <source>
        <dbReference type="SAM" id="Phobius"/>
    </source>
</evidence>
<evidence type="ECO:0000256" key="1">
    <source>
        <dbReference type="ARBA" id="ARBA00005278"/>
    </source>
</evidence>
<feature type="transmembrane region" description="Helical" evidence="3">
    <location>
        <begin position="377"/>
        <end position="395"/>
    </location>
</feature>
<dbReference type="PIRSF" id="PIRSF005690">
    <property type="entry name" value="GerBA"/>
    <property type="match status" value="1"/>
</dbReference>
<accession>A0ABS4IQJ7</accession>